<keyword evidence="1" id="KW-1133">Transmembrane helix</keyword>
<dbReference type="Proteomes" id="UP000228812">
    <property type="component" value="Unassembled WGS sequence"/>
</dbReference>
<comment type="caution">
    <text evidence="2">The sequence shown here is derived from an EMBL/GenBank/DDBJ whole genome shotgun (WGS) entry which is preliminary data.</text>
</comment>
<evidence type="ECO:0000313" key="3">
    <source>
        <dbReference type="Proteomes" id="UP000228812"/>
    </source>
</evidence>
<evidence type="ECO:0000313" key="2">
    <source>
        <dbReference type="EMBL" id="PIP30150.1"/>
    </source>
</evidence>
<protein>
    <submittedName>
        <fullName evidence="2">Uncharacterized protein</fullName>
    </submittedName>
</protein>
<evidence type="ECO:0000256" key="1">
    <source>
        <dbReference type="SAM" id="Phobius"/>
    </source>
</evidence>
<dbReference type="EMBL" id="PCRZ01000005">
    <property type="protein sequence ID" value="PIP30150.1"/>
    <property type="molecule type" value="Genomic_DNA"/>
</dbReference>
<organism evidence="2 3">
    <name type="scientific">Candidatus Jorgensenbacteria bacterium CG23_combo_of_CG06-09_8_20_14_all_54_14</name>
    <dbReference type="NCBI Taxonomy" id="1974595"/>
    <lineage>
        <taxon>Bacteria</taxon>
        <taxon>Candidatus Joergenseniibacteriota</taxon>
    </lineage>
</organism>
<gene>
    <name evidence="2" type="ORF">COX26_00230</name>
</gene>
<name>A0A2G9ZC26_9BACT</name>
<keyword evidence="1" id="KW-0812">Transmembrane</keyword>
<accession>A0A2G9ZC26</accession>
<sequence>MTPFRKKLLTELGIGIAIVVPLLGGSLFFSGQIGKFGGQIVTARKEMLARTEELNAVAALRADYNEGTKRNLEMLYAMVPEKDQLINLSRDFQILSAQARLTSSFMFLGETPAVGGGLGSFAFRLNLRGQLDDLFSFVEKFEKFRYLSALSSFSVSRGEKESEMLTQGSVFYRQP</sequence>
<proteinExistence type="predicted"/>
<dbReference type="AlphaFoldDB" id="A0A2G9ZC26"/>
<feature type="transmembrane region" description="Helical" evidence="1">
    <location>
        <begin position="12"/>
        <end position="31"/>
    </location>
</feature>
<keyword evidence="1" id="KW-0472">Membrane</keyword>
<reference evidence="2 3" key="1">
    <citation type="submission" date="2017-09" db="EMBL/GenBank/DDBJ databases">
        <title>Depth-based differentiation of microbial function through sediment-hosted aquifers and enrichment of novel symbionts in the deep terrestrial subsurface.</title>
        <authorList>
            <person name="Probst A.J."/>
            <person name="Ladd B."/>
            <person name="Jarett J.K."/>
            <person name="Geller-Mcgrath D.E."/>
            <person name="Sieber C.M."/>
            <person name="Emerson J.B."/>
            <person name="Anantharaman K."/>
            <person name="Thomas B.C."/>
            <person name="Malmstrom R."/>
            <person name="Stieglmeier M."/>
            <person name="Klingl A."/>
            <person name="Woyke T."/>
            <person name="Ryan C.M."/>
            <person name="Banfield J.F."/>
        </authorList>
    </citation>
    <scope>NUCLEOTIDE SEQUENCE [LARGE SCALE GENOMIC DNA]</scope>
    <source>
        <strain evidence="2">CG23_combo_of_CG06-09_8_20_14_all_54_14</strain>
    </source>
</reference>